<dbReference type="Gene3D" id="3.30.420.40">
    <property type="match status" value="2"/>
</dbReference>
<dbReference type="GO" id="GO:0047931">
    <property type="term" value="F:glucosamine kinase activity"/>
    <property type="evidence" value="ECO:0007669"/>
    <property type="project" value="UniProtKB-EC"/>
</dbReference>
<sequence length="298" mass="31217">MKPMPYILAVDGGGTGCRALLADRDGATMGRGASGPANIGAEPVAALDNIMRAAKQAVQDARLDVAILRETCAVLGLAGANSLADKDSMERQFPFGRVKIVSDAVSALQGALGQDDGAIVILGTGSVFVKRERGAFEIVGGRGFMLSDHAGGARLGRELLEETLLALDGMAERTALVDAALARFNGELRQIIAFSRKATAADYAAFAPLVFNHAREGDPLGNSMLQRACSYIARGLERLDTEALGRFSLTGGLASSYAALPFLPYRGLYRPALGDALQGALSLALLENGRDPHRCIDA</sequence>
<comment type="caution">
    <text evidence="2">The sequence shown here is derived from an EMBL/GenBank/DDBJ whole genome shotgun (WGS) entry which is preliminary data.</text>
</comment>
<keyword evidence="2" id="KW-0808">Transferase</keyword>
<gene>
    <name evidence="2" type="ORF">FHW20_003202</name>
</gene>
<evidence type="ECO:0000313" key="2">
    <source>
        <dbReference type="EMBL" id="MBA8852239.1"/>
    </source>
</evidence>
<dbReference type="EC" id="2.7.1.8" evidence="2"/>
<dbReference type="EMBL" id="JACGXG010000004">
    <property type="protein sequence ID" value="MBA8852239.1"/>
    <property type="molecule type" value="Genomic_DNA"/>
</dbReference>
<dbReference type="InterPro" id="IPR052519">
    <property type="entry name" value="Euk-type_GlcNAc_Kinase"/>
</dbReference>
<dbReference type="InterPro" id="IPR043129">
    <property type="entry name" value="ATPase_NBD"/>
</dbReference>
<feature type="domain" description="ATPase BadF/BadG/BcrA/BcrD type" evidence="1">
    <location>
        <begin position="10"/>
        <end position="262"/>
    </location>
</feature>
<accession>A0ABR6ARZ7</accession>
<evidence type="ECO:0000313" key="3">
    <source>
        <dbReference type="Proteomes" id="UP000578622"/>
    </source>
</evidence>
<evidence type="ECO:0000259" key="1">
    <source>
        <dbReference type="Pfam" id="PF01869"/>
    </source>
</evidence>
<dbReference type="Proteomes" id="UP000578622">
    <property type="component" value="Unassembled WGS sequence"/>
</dbReference>
<reference evidence="2 3" key="1">
    <citation type="submission" date="2020-07" db="EMBL/GenBank/DDBJ databases">
        <title>Genomic Encyclopedia of Type Strains, Phase IV (KMG-V): Genome sequencing to study the core and pangenomes of soil and plant-associated prokaryotes.</title>
        <authorList>
            <person name="Whitman W."/>
        </authorList>
    </citation>
    <scope>NUCLEOTIDE SEQUENCE [LARGE SCALE GENOMIC DNA]</scope>
    <source>
        <strain evidence="2 3">RH4WT92</strain>
    </source>
</reference>
<keyword evidence="3" id="KW-1185">Reference proteome</keyword>
<dbReference type="PANTHER" id="PTHR43190:SF3">
    <property type="entry name" value="N-ACETYL-D-GLUCOSAMINE KINASE"/>
    <property type="match status" value="1"/>
</dbReference>
<dbReference type="CDD" id="cd24082">
    <property type="entry name" value="ASKHA_NBD_GspK-like"/>
    <property type="match status" value="1"/>
</dbReference>
<dbReference type="InterPro" id="IPR002731">
    <property type="entry name" value="ATPase_BadF"/>
</dbReference>
<dbReference type="Pfam" id="PF01869">
    <property type="entry name" value="BcrAD_BadFG"/>
    <property type="match status" value="1"/>
</dbReference>
<keyword evidence="2" id="KW-0418">Kinase</keyword>
<dbReference type="PANTHER" id="PTHR43190">
    <property type="entry name" value="N-ACETYL-D-GLUCOSAMINE KINASE"/>
    <property type="match status" value="1"/>
</dbReference>
<name>A0ABR6ARZ7_9HYPH</name>
<proteinExistence type="predicted"/>
<dbReference type="SUPFAM" id="SSF53067">
    <property type="entry name" value="Actin-like ATPase domain"/>
    <property type="match status" value="2"/>
</dbReference>
<organism evidence="2 3">
    <name type="scientific">Brucella intermedia</name>
    <dbReference type="NCBI Taxonomy" id="94625"/>
    <lineage>
        <taxon>Bacteria</taxon>
        <taxon>Pseudomonadati</taxon>
        <taxon>Pseudomonadota</taxon>
        <taxon>Alphaproteobacteria</taxon>
        <taxon>Hyphomicrobiales</taxon>
        <taxon>Brucellaceae</taxon>
        <taxon>Brucella/Ochrobactrum group</taxon>
        <taxon>Brucella</taxon>
    </lineage>
</organism>
<protein>
    <submittedName>
        <fullName evidence="2">Glucosamine kinase</fullName>
        <ecNumber evidence="2">2.7.1.8</ecNumber>
    </submittedName>
</protein>